<dbReference type="PANTHER" id="PTHR33127">
    <property type="entry name" value="TRANSMEMBRANE PROTEIN"/>
    <property type="match status" value="1"/>
</dbReference>
<dbReference type="KEGG" id="sot:107061406"/>
<dbReference type="PANTHER" id="PTHR33127:SF59">
    <property type="entry name" value="DUF295 DOMAIN-CONTAINING PROTEIN"/>
    <property type="match status" value="1"/>
</dbReference>
<feature type="domain" description="KIB1-4 beta-propeller" evidence="1">
    <location>
        <begin position="104"/>
        <end position="336"/>
    </location>
</feature>
<dbReference type="EnsemblPlants" id="PGSC0003DMT400085597">
    <property type="protein sequence ID" value="PGSC0003DMT400085597"/>
    <property type="gene ID" value="PGSC0003DMG400035168"/>
</dbReference>
<dbReference type="GeneID" id="107061406"/>
<dbReference type="InParanoid" id="M1D9V0"/>
<dbReference type="STRING" id="4113.M1D9V0"/>
<dbReference type="InterPro" id="IPR005174">
    <property type="entry name" value="KIB1-4_b-propeller"/>
</dbReference>
<organism evidence="2 3">
    <name type="scientific">Solanum tuberosum</name>
    <name type="common">Potato</name>
    <dbReference type="NCBI Taxonomy" id="4113"/>
    <lineage>
        <taxon>Eukaryota</taxon>
        <taxon>Viridiplantae</taxon>
        <taxon>Streptophyta</taxon>
        <taxon>Embryophyta</taxon>
        <taxon>Tracheophyta</taxon>
        <taxon>Spermatophyta</taxon>
        <taxon>Magnoliopsida</taxon>
        <taxon>eudicotyledons</taxon>
        <taxon>Gunneridae</taxon>
        <taxon>Pentapetalae</taxon>
        <taxon>asterids</taxon>
        <taxon>lamiids</taxon>
        <taxon>Solanales</taxon>
        <taxon>Solanaceae</taxon>
        <taxon>Solanoideae</taxon>
        <taxon>Solaneae</taxon>
        <taxon>Solanum</taxon>
    </lineage>
</organism>
<dbReference type="RefSeq" id="XP_015166082.1">
    <property type="nucleotide sequence ID" value="XM_015310596.1"/>
</dbReference>
<reference evidence="2" key="2">
    <citation type="submission" date="2015-06" db="UniProtKB">
        <authorList>
            <consortium name="EnsemblPlants"/>
        </authorList>
    </citation>
    <scope>IDENTIFICATION</scope>
    <source>
        <strain evidence="2">DM1-3 516 R44</strain>
    </source>
</reference>
<dbReference type="AlphaFoldDB" id="M1D9V0"/>
<gene>
    <name evidence="2" type="primary">LOC107061406</name>
</gene>
<dbReference type="PaxDb" id="4113-PGSC0003DMT400085597"/>
<accession>M1D9V0</accession>
<reference evidence="3" key="1">
    <citation type="journal article" date="2011" name="Nature">
        <title>Genome sequence and analysis of the tuber crop potato.</title>
        <authorList>
            <consortium name="The Potato Genome Sequencing Consortium"/>
        </authorList>
    </citation>
    <scope>NUCLEOTIDE SEQUENCE [LARGE SCALE GENOMIC DNA]</scope>
    <source>
        <strain evidence="3">cv. DM1-3 516 R44</strain>
    </source>
</reference>
<evidence type="ECO:0000259" key="1">
    <source>
        <dbReference type="Pfam" id="PF03478"/>
    </source>
</evidence>
<dbReference type="OMA" id="EISHKIC"/>
<dbReference type="HOGENOM" id="CLU_736517_0_0_1"/>
<dbReference type="Gramene" id="PGSC0003DMT400085597">
    <property type="protein sequence ID" value="PGSC0003DMT400085597"/>
    <property type="gene ID" value="PGSC0003DMG400035168"/>
</dbReference>
<dbReference type="Proteomes" id="UP000011115">
    <property type="component" value="Unassembled WGS sequence"/>
</dbReference>
<dbReference type="Pfam" id="PF03478">
    <property type="entry name" value="Beta-prop_KIB1-4"/>
    <property type="match status" value="1"/>
</dbReference>
<evidence type="ECO:0000313" key="3">
    <source>
        <dbReference type="Proteomes" id="UP000011115"/>
    </source>
</evidence>
<protein>
    <recommendedName>
        <fullName evidence="1">KIB1-4 beta-propeller domain-containing protein</fullName>
    </recommendedName>
</protein>
<keyword evidence="3" id="KW-1185">Reference proteome</keyword>
<proteinExistence type="predicted"/>
<dbReference type="eggNOG" id="ENOG502RQG7">
    <property type="taxonomic scope" value="Eukaryota"/>
</dbReference>
<sequence>MVRHKKKEKLVKPQENVQTIVEPWPNLPQKLLNLIGKQHPHLMQNINFRGVAKSWRVGSKQCSSNSQLTWLELLPNKDQHIKHTLNISFRSGQYSCYSKRPRNEYPWTRFYGCSHGSIMAGGNDPVEYTLLIPTVRNCYWSIPLWDHSIPFKFATLSSIPYNNWSVMVLTGCSYPLFVACHTGYPYKWMKQTSNLIDPNCSKRQFMILTNAIGFEGKFYAISLQGTLVVIEEIESKFQVSSSRAVPSVYSKHFTEYFVESNGEILLIFLISEQSIRKVDKVEVMKLEMDDVSWLKLDNLGNRTLFAGTNCCISVNASSQLGCRSNCIYFNDHATDTWKFYELGSDNISPCFDDYGSQKWRTFFINYIVYIDRILSYVYCKLTNPRKIKETKTLVQFLFIEITSRLN</sequence>
<evidence type="ECO:0000313" key="2">
    <source>
        <dbReference type="EnsemblPlants" id="PGSC0003DMT400085597"/>
    </source>
</evidence>
<dbReference type="OrthoDB" id="1264317at2759"/>
<name>M1D9V0_SOLTU</name>